<dbReference type="CDD" id="cd00107">
    <property type="entry name" value="Knot1"/>
    <property type="match status" value="1"/>
</dbReference>
<keyword evidence="6" id="KW-1015">Disulfide bond</keyword>
<organism evidence="11 12">
    <name type="scientific">Arabidopsis thaliana</name>
    <name type="common">Mouse-ear cress</name>
    <dbReference type="NCBI Taxonomy" id="3702"/>
    <lineage>
        <taxon>Eukaryota</taxon>
        <taxon>Viridiplantae</taxon>
        <taxon>Streptophyta</taxon>
        <taxon>Embryophyta</taxon>
        <taxon>Tracheophyta</taxon>
        <taxon>Spermatophyta</taxon>
        <taxon>Magnoliopsida</taxon>
        <taxon>eudicotyledons</taxon>
        <taxon>Gunneridae</taxon>
        <taxon>Pentapetalae</taxon>
        <taxon>rosids</taxon>
        <taxon>malvids</taxon>
        <taxon>Brassicales</taxon>
        <taxon>Brassicaceae</taxon>
        <taxon>Camelineae</taxon>
        <taxon>Arabidopsis</taxon>
    </lineage>
</organism>
<dbReference type="EMBL" id="CACSHJ010000088">
    <property type="protein sequence ID" value="CAA0354446.1"/>
    <property type="molecule type" value="Genomic_DNA"/>
</dbReference>
<dbReference type="SMART" id="SM00505">
    <property type="entry name" value="Knot1"/>
    <property type="match status" value="1"/>
</dbReference>
<dbReference type="InterPro" id="IPR036574">
    <property type="entry name" value="Scorpion_toxin-like_sf"/>
</dbReference>
<dbReference type="ExpressionAtlas" id="A0A178VP71">
    <property type="expression patterns" value="baseline and differential"/>
</dbReference>
<dbReference type="PRINTS" id="PR00288">
    <property type="entry name" value="PUROTHIONIN"/>
</dbReference>
<keyword evidence="2" id="KW-0929">Antimicrobial</keyword>
<accession>A0A5S9WWT9</accession>
<dbReference type="SMR" id="A0A178VP71"/>
<reference evidence="9 13" key="3">
    <citation type="submission" date="2019-12" db="EMBL/GenBank/DDBJ databases">
        <authorList>
            <person name="Jiao W.-B."/>
            <person name="Schneeberger K."/>
        </authorList>
    </citation>
    <scope>NUCLEOTIDE SEQUENCE [LARGE SCALE GENOMIC DNA]</scope>
    <source>
        <strain evidence="13">cv. C24</strain>
    </source>
</reference>
<evidence type="ECO:0000313" key="14">
    <source>
        <dbReference type="Proteomes" id="UP000516314"/>
    </source>
</evidence>
<reference evidence="12" key="1">
    <citation type="journal article" date="2016" name="Proc. Natl. Acad. Sci. U.S.A.">
        <title>Chromosome-level assembly of Arabidopsis thaliana Ler reveals the extent of translocation and inversion polymorphisms.</title>
        <authorList>
            <person name="Zapata L."/>
            <person name="Ding J."/>
            <person name="Willing E.M."/>
            <person name="Hartwig B."/>
            <person name="Bezdan D."/>
            <person name="Jiao W.B."/>
            <person name="Patel V."/>
            <person name="Velikkakam James G."/>
            <person name="Koornneef M."/>
            <person name="Ossowski S."/>
            <person name="Schneeberger K."/>
        </authorList>
    </citation>
    <scope>NUCLEOTIDE SEQUENCE [LARGE SCALE GENOMIC DNA]</scope>
    <source>
        <strain evidence="12">cv. Landsberg erecta</strain>
    </source>
</reference>
<dbReference type="Proteomes" id="UP000078284">
    <property type="component" value="Chromosome 2"/>
</dbReference>
<dbReference type="Gene3D" id="3.30.30.10">
    <property type="entry name" value="Knottin, scorpion toxin-like"/>
    <property type="match status" value="1"/>
</dbReference>
<dbReference type="PROSITE" id="PS00940">
    <property type="entry name" value="GAMMA_THIONIN"/>
    <property type="match status" value="1"/>
</dbReference>
<gene>
    <name evidence="11" type="ordered locus">AXX17_At2g01190</name>
    <name evidence="10" type="ORF">AT9943_LOCUS6166</name>
    <name evidence="9" type="ORF">C24_LOCUS7148</name>
</gene>
<evidence type="ECO:0000256" key="3">
    <source>
        <dbReference type="ARBA" id="ARBA00022577"/>
    </source>
</evidence>
<protein>
    <submittedName>
        <fullName evidence="10">(thale cress) hypothetical protein</fullName>
    </submittedName>
    <submittedName>
        <fullName evidence="11">PDF2.6</fullName>
    </submittedName>
</protein>
<dbReference type="InterPro" id="IPR008176">
    <property type="entry name" value="Defensin_plant"/>
</dbReference>
<dbReference type="Pfam" id="PF00304">
    <property type="entry name" value="Gamma-thionin"/>
    <property type="match status" value="1"/>
</dbReference>
<evidence type="ECO:0000313" key="12">
    <source>
        <dbReference type="Proteomes" id="UP000078284"/>
    </source>
</evidence>
<feature type="signal peptide" evidence="7">
    <location>
        <begin position="1"/>
        <end position="28"/>
    </location>
</feature>
<evidence type="ECO:0000313" key="11">
    <source>
        <dbReference type="EMBL" id="OAP08217.1"/>
    </source>
</evidence>
<evidence type="ECO:0000313" key="10">
    <source>
        <dbReference type="EMBL" id="CAD5317913.1"/>
    </source>
</evidence>
<keyword evidence="3" id="KW-0295">Fungicide</keyword>
<evidence type="ECO:0000256" key="4">
    <source>
        <dbReference type="ARBA" id="ARBA00022729"/>
    </source>
</evidence>
<evidence type="ECO:0000256" key="6">
    <source>
        <dbReference type="ARBA" id="ARBA00023157"/>
    </source>
</evidence>
<feature type="chain" id="PRO_5038213894" evidence="7">
    <location>
        <begin position="29"/>
        <end position="73"/>
    </location>
</feature>
<evidence type="ECO:0000259" key="8">
    <source>
        <dbReference type="SMART" id="SM00505"/>
    </source>
</evidence>
<reference evidence="10 14" key="4">
    <citation type="submission" date="2020-09" db="EMBL/GenBank/DDBJ databases">
        <authorList>
            <person name="Ashkenazy H."/>
        </authorList>
    </citation>
    <scope>NUCLEOTIDE SEQUENCE [LARGE SCALE GENOMIC DNA]</scope>
    <source>
        <strain evidence="14">cv. Cdm-0</strain>
    </source>
</reference>
<feature type="domain" description="Knottins-like" evidence="8">
    <location>
        <begin position="30"/>
        <end position="73"/>
    </location>
</feature>
<evidence type="ECO:0000313" key="13">
    <source>
        <dbReference type="Proteomes" id="UP000434276"/>
    </source>
</evidence>
<evidence type="ECO:0000256" key="2">
    <source>
        <dbReference type="ARBA" id="ARBA00022529"/>
    </source>
</evidence>
<evidence type="ECO:0000256" key="5">
    <source>
        <dbReference type="ARBA" id="ARBA00022821"/>
    </source>
</evidence>
<dbReference type="Proteomes" id="UP000516314">
    <property type="component" value="Chromosome 2"/>
</dbReference>
<dbReference type="SUPFAM" id="SSF57095">
    <property type="entry name" value="Scorpion toxin-like"/>
    <property type="match status" value="1"/>
</dbReference>
<dbReference type="KEGG" id="ath:AT2G02140"/>
<comment type="similarity">
    <text evidence="1">Belongs to the DEFL family.</text>
</comment>
<dbReference type="EMBL" id="LR881467">
    <property type="protein sequence ID" value="CAD5317913.1"/>
    <property type="molecule type" value="Genomic_DNA"/>
</dbReference>
<sequence length="73" mass="7718">MKLSLRLISALLMSVMLLFATGMGPVEARTCESPSNKFQGVCLNSQSCAKACPSEGFSGGRCSSLRCYCSKAC</sequence>
<dbReference type="GO" id="GO:0050832">
    <property type="term" value="P:defense response to fungus"/>
    <property type="evidence" value="ECO:0007669"/>
    <property type="project" value="UniProtKB-KW"/>
</dbReference>
<dbReference type="InterPro" id="IPR003614">
    <property type="entry name" value="Knottins"/>
</dbReference>
<dbReference type="EMBL" id="LUHQ01000002">
    <property type="protein sequence ID" value="OAP08217.1"/>
    <property type="molecule type" value="Genomic_DNA"/>
</dbReference>
<dbReference type="AlphaFoldDB" id="A0A178VP71"/>
<dbReference type="OrthoDB" id="683455at2759"/>
<evidence type="ECO:0000313" key="9">
    <source>
        <dbReference type="EMBL" id="CAA0354446.1"/>
    </source>
</evidence>
<keyword evidence="4 7" id="KW-0732">Signal</keyword>
<keyword evidence="5" id="KW-0611">Plant defense</keyword>
<proteinExistence type="inferred from homology"/>
<dbReference type="PANTHER" id="PTHR33147">
    <property type="entry name" value="DEFENSIN-LIKE PROTEIN 1"/>
    <property type="match status" value="1"/>
</dbReference>
<evidence type="ECO:0000256" key="1">
    <source>
        <dbReference type="ARBA" id="ARBA00006722"/>
    </source>
</evidence>
<accession>A0A178VP71</accession>
<dbReference type="OMA" id="NKFQGVC"/>
<name>A0A178VP71_ARATH</name>
<evidence type="ECO:0000256" key="7">
    <source>
        <dbReference type="SAM" id="SignalP"/>
    </source>
</evidence>
<dbReference type="PANTHER" id="PTHR33147:SF123">
    <property type="entry name" value="DEFENSIN-LIKE PROTEIN 10"/>
    <property type="match status" value="1"/>
</dbReference>
<dbReference type="GO" id="GO:0031640">
    <property type="term" value="P:killing of cells of another organism"/>
    <property type="evidence" value="ECO:0007669"/>
    <property type="project" value="UniProtKB-KW"/>
</dbReference>
<dbReference type="Proteomes" id="UP000434276">
    <property type="component" value="Unassembled WGS sequence"/>
</dbReference>
<reference evidence="11" key="2">
    <citation type="submission" date="2016-03" db="EMBL/GenBank/DDBJ databases">
        <title>Full-length assembly of Arabidopsis thaliana Ler reveals the complement of translocations and inversions.</title>
        <authorList>
            <person name="Zapata L."/>
            <person name="Schneeberger K."/>
            <person name="Ossowski S."/>
        </authorList>
    </citation>
    <scope>NUCLEOTIDE SEQUENCE [LARGE SCALE GENOMIC DNA]</scope>
    <source>
        <tissue evidence="11">Leaf</tissue>
    </source>
</reference>